<keyword evidence="3" id="KW-1185">Reference proteome</keyword>
<evidence type="ECO:0000313" key="2">
    <source>
        <dbReference type="EMBL" id="TGO05164.1"/>
    </source>
</evidence>
<keyword evidence="1" id="KW-0812">Transmembrane</keyword>
<proteinExistence type="predicted"/>
<comment type="caution">
    <text evidence="2">The sequence shown here is derived from an EMBL/GenBank/DDBJ whole genome shotgun (WGS) entry which is preliminary data.</text>
</comment>
<dbReference type="Proteomes" id="UP000297318">
    <property type="component" value="Unassembled WGS sequence"/>
</dbReference>
<name>A0A4Z1DZV9_9MICO</name>
<evidence type="ECO:0000256" key="1">
    <source>
        <dbReference type="SAM" id="Phobius"/>
    </source>
</evidence>
<dbReference type="RefSeq" id="WP_135849212.1">
    <property type="nucleotide sequence ID" value="NZ_RHPJ01000002.1"/>
</dbReference>
<keyword evidence="1" id="KW-0472">Membrane</keyword>
<gene>
    <name evidence="2" type="ORF">SERN_1168</name>
</gene>
<organism evidence="2 3">
    <name type="scientific">Serinibacter arcticus</name>
    <dbReference type="NCBI Taxonomy" id="1655435"/>
    <lineage>
        <taxon>Bacteria</taxon>
        <taxon>Bacillati</taxon>
        <taxon>Actinomycetota</taxon>
        <taxon>Actinomycetes</taxon>
        <taxon>Micrococcales</taxon>
        <taxon>Beutenbergiaceae</taxon>
        <taxon>Serinibacter</taxon>
    </lineage>
</organism>
<feature type="transmembrane region" description="Helical" evidence="1">
    <location>
        <begin position="41"/>
        <end position="59"/>
    </location>
</feature>
<evidence type="ECO:0000313" key="3">
    <source>
        <dbReference type="Proteomes" id="UP000297318"/>
    </source>
</evidence>
<keyword evidence="1" id="KW-1133">Transmembrane helix</keyword>
<reference evidence="2 3" key="1">
    <citation type="submission" date="2018-11" db="EMBL/GenBank/DDBJ databases">
        <title>Complete genome sequencing of the Actinobacteria Serinibacter sp. K3-2.</title>
        <authorList>
            <person name="Rakitin A.L."/>
            <person name="Beletsky A.V."/>
            <person name="Mardanov A.V."/>
            <person name="Ravin N.V."/>
            <person name="Gromova A.S."/>
            <person name="Filippova S.N."/>
            <person name="Gal'Chenko V.F."/>
        </authorList>
    </citation>
    <scope>NUCLEOTIDE SEQUENCE [LARGE SCALE GENOMIC DNA]</scope>
    <source>
        <strain evidence="2 3">K3-2</strain>
    </source>
</reference>
<sequence>MRTRSTGLFILMLAVTALAGAALILLVPALTDPASTVQGWVPVTLGALVVLGGIGGWSVRPDRAPPTEPRPPQA</sequence>
<protein>
    <submittedName>
        <fullName evidence="2">Uncharacterized protein</fullName>
    </submittedName>
</protein>
<accession>A0A4Z1DZV9</accession>
<dbReference type="AlphaFoldDB" id="A0A4Z1DZV9"/>
<dbReference type="EMBL" id="RHPJ01000002">
    <property type="protein sequence ID" value="TGO05164.1"/>
    <property type="molecule type" value="Genomic_DNA"/>
</dbReference>